<sequence>MSRSRTFEPPIAGPLNSDIVFRLACQNASISAAPDAHAAEAVVQAIMVELLTAKLPSAELIFNNIEMPGQPHLKGLIPDIIIDNADEGVWGIFEIKTLLKNDNLSVTEVEKDLAKLCAYKKTYKKAAAVFVLVGSRSKLFNPQRAAAWSDLKISYDHDSFSGGPLKQQEINEDFVAIPCGSFNVPSFPLACFMWEIQPRGARLQTLSSYFRFKASMI</sequence>
<accession>A0ABY6FH22</accession>
<name>A0ABY6FH22_9PSED</name>
<evidence type="ECO:0000313" key="1">
    <source>
        <dbReference type="EMBL" id="UXZ97232.1"/>
    </source>
</evidence>
<proteinExistence type="predicted"/>
<protein>
    <recommendedName>
        <fullName evidence="3">PD-(D/E)XK nuclease superfamily protein</fullName>
    </recommendedName>
</protein>
<keyword evidence="2" id="KW-1185">Reference proteome</keyword>
<evidence type="ECO:0008006" key="3">
    <source>
        <dbReference type="Google" id="ProtNLM"/>
    </source>
</evidence>
<organism evidence="1 2">
    <name type="scientific">Pseudomonas phytophila</name>
    <dbReference type="NCBI Taxonomy" id="2867264"/>
    <lineage>
        <taxon>Bacteria</taxon>
        <taxon>Pseudomonadati</taxon>
        <taxon>Pseudomonadota</taxon>
        <taxon>Gammaproteobacteria</taxon>
        <taxon>Pseudomonadales</taxon>
        <taxon>Pseudomonadaceae</taxon>
        <taxon>Pseudomonas</taxon>
    </lineage>
</organism>
<evidence type="ECO:0000313" key="2">
    <source>
        <dbReference type="Proteomes" id="UP001063228"/>
    </source>
</evidence>
<dbReference type="Proteomes" id="UP001063228">
    <property type="component" value="Chromosome"/>
</dbReference>
<reference evidence="1" key="1">
    <citation type="submission" date="2021-08" db="EMBL/GenBank/DDBJ databases">
        <title>Complete genome sequence of Pseudomonas phytophila.</title>
        <authorList>
            <person name="Weir B.S."/>
            <person name="Templeton M.D."/>
            <person name="Arshed S."/>
            <person name="Andersen M.T."/>
            <person name="Jayaraman J."/>
        </authorList>
    </citation>
    <scope>NUCLEOTIDE SEQUENCE</scope>
    <source>
        <strain evidence="1">ICMP 23753</strain>
    </source>
</reference>
<dbReference type="RefSeq" id="WP_263270371.1">
    <property type="nucleotide sequence ID" value="NZ_CP081201.1"/>
</dbReference>
<gene>
    <name evidence="1" type="ORF">K3169_04820</name>
</gene>
<dbReference type="EMBL" id="CP081201">
    <property type="protein sequence ID" value="UXZ97232.1"/>
    <property type="molecule type" value="Genomic_DNA"/>
</dbReference>